<dbReference type="Gene3D" id="3.20.20.300">
    <property type="entry name" value="Glycoside hydrolase, family 3, N-terminal domain"/>
    <property type="match status" value="1"/>
</dbReference>
<feature type="binding site" evidence="10">
    <location>
        <position position="137"/>
    </location>
    <ligand>
        <name>substrate</name>
    </ligand>
</feature>
<gene>
    <name evidence="10 12" type="primary">nagZ</name>
    <name evidence="12" type="ORF">FPL11_03370</name>
</gene>
<keyword evidence="4 10" id="KW-0378">Hydrolase</keyword>
<dbReference type="GO" id="GO:0008360">
    <property type="term" value="P:regulation of cell shape"/>
    <property type="evidence" value="ECO:0007669"/>
    <property type="project" value="UniProtKB-KW"/>
</dbReference>
<evidence type="ECO:0000256" key="7">
    <source>
        <dbReference type="ARBA" id="ARBA00023295"/>
    </source>
</evidence>
<dbReference type="PANTHER" id="PTHR30480">
    <property type="entry name" value="BETA-HEXOSAMINIDASE-RELATED"/>
    <property type="match status" value="1"/>
</dbReference>
<dbReference type="GO" id="GO:0005737">
    <property type="term" value="C:cytoplasm"/>
    <property type="evidence" value="ECO:0007669"/>
    <property type="project" value="UniProtKB-SubCell"/>
</dbReference>
<dbReference type="GO" id="GO:0071555">
    <property type="term" value="P:cell wall organization"/>
    <property type="evidence" value="ECO:0007669"/>
    <property type="project" value="UniProtKB-KW"/>
</dbReference>
<feature type="binding site" evidence="10">
    <location>
        <begin position="167"/>
        <end position="168"/>
    </location>
    <ligand>
        <name>substrate</name>
    </ligand>
</feature>
<evidence type="ECO:0000256" key="1">
    <source>
        <dbReference type="ARBA" id="ARBA00001231"/>
    </source>
</evidence>
<evidence type="ECO:0000259" key="11">
    <source>
        <dbReference type="Pfam" id="PF00933"/>
    </source>
</evidence>
<keyword evidence="3 10" id="KW-0132">Cell division</keyword>
<dbReference type="InterPro" id="IPR022956">
    <property type="entry name" value="Beta_hexosaminidase_bac"/>
</dbReference>
<dbReference type="GO" id="GO:0004563">
    <property type="term" value="F:beta-N-acetylhexosaminidase activity"/>
    <property type="evidence" value="ECO:0007669"/>
    <property type="project" value="UniProtKB-UniRule"/>
</dbReference>
<dbReference type="InterPro" id="IPR050226">
    <property type="entry name" value="NagZ_Beta-hexosaminidase"/>
</dbReference>
<keyword evidence="6 10" id="KW-0573">Peptidoglycan synthesis</keyword>
<dbReference type="SUPFAM" id="SSF51445">
    <property type="entry name" value="(Trans)glycosidases"/>
    <property type="match status" value="1"/>
</dbReference>
<dbReference type="Pfam" id="PF00933">
    <property type="entry name" value="Glyco_hydro_3"/>
    <property type="match status" value="1"/>
</dbReference>
<accession>A0A557RJ06</accession>
<evidence type="ECO:0000256" key="9">
    <source>
        <dbReference type="ARBA" id="ARBA00023316"/>
    </source>
</evidence>
<dbReference type="EC" id="3.2.1.52" evidence="10"/>
<evidence type="ECO:0000256" key="5">
    <source>
        <dbReference type="ARBA" id="ARBA00022960"/>
    </source>
</evidence>
<comment type="similarity">
    <text evidence="10">Belongs to the glycosyl hydrolase 3 family. NagZ subfamily.</text>
</comment>
<dbReference type="RefSeq" id="WP_144347311.1">
    <property type="nucleotide sequence ID" value="NZ_VMKP01000002.1"/>
</dbReference>
<dbReference type="UniPathway" id="UPA00544"/>
<keyword evidence="8 10" id="KW-0131">Cell cycle</keyword>
<dbReference type="HAMAP" id="MF_00364">
    <property type="entry name" value="NagZ"/>
    <property type="match status" value="1"/>
</dbReference>
<evidence type="ECO:0000256" key="3">
    <source>
        <dbReference type="ARBA" id="ARBA00022618"/>
    </source>
</evidence>
<keyword evidence="5 10" id="KW-0133">Cell shape</keyword>
<reference evidence="12 13" key="1">
    <citation type="submission" date="2019-07" db="EMBL/GenBank/DDBJ databases">
        <title>Reclasification of Spiribacter aquaticus.</title>
        <authorList>
            <person name="Leon M.J."/>
            <person name="Sanchez-Porro C."/>
            <person name="Ventosa A."/>
        </authorList>
    </citation>
    <scope>NUCLEOTIDE SEQUENCE [LARGE SCALE GENOMIC DNA]</scope>
    <source>
        <strain evidence="12 13">SP30</strain>
    </source>
</reference>
<comment type="function">
    <text evidence="10">Plays a role in peptidoglycan recycling by cleaving the terminal beta-1,4-linked N-acetylglucosamine (GlcNAc) from peptide-linked peptidoglycan fragments, giving rise to free GlcNAc, anhydro-N-acetylmuramic acid and anhydro-N-acetylmuramic acid-linked peptides.</text>
</comment>
<evidence type="ECO:0000256" key="4">
    <source>
        <dbReference type="ARBA" id="ARBA00022801"/>
    </source>
</evidence>
<dbReference type="GO" id="GO:0009254">
    <property type="term" value="P:peptidoglycan turnover"/>
    <property type="evidence" value="ECO:0007669"/>
    <property type="project" value="UniProtKB-UniRule"/>
</dbReference>
<protein>
    <recommendedName>
        <fullName evidence="10">Beta-hexosaminidase</fullName>
        <ecNumber evidence="10">3.2.1.52</ecNumber>
    </recommendedName>
    <alternativeName>
        <fullName evidence="10">Beta-N-acetylhexosaminidase</fullName>
    </alternativeName>
    <alternativeName>
        <fullName evidence="10">N-acetyl-beta-glucosaminidase</fullName>
    </alternativeName>
</protein>
<keyword evidence="13" id="KW-1185">Reference proteome</keyword>
<dbReference type="Proteomes" id="UP000316688">
    <property type="component" value="Unassembled WGS sequence"/>
</dbReference>
<evidence type="ECO:0000256" key="10">
    <source>
        <dbReference type="HAMAP-Rule" id="MF_00364"/>
    </source>
</evidence>
<comment type="subcellular location">
    <subcellularLocation>
        <location evidence="10">Cytoplasm</location>
    </subcellularLocation>
</comment>
<comment type="catalytic activity">
    <reaction evidence="1 10">
        <text>Hydrolysis of terminal non-reducing N-acetyl-D-hexosamine residues in N-acetyl-beta-D-hexosaminides.</text>
        <dbReference type="EC" id="3.2.1.52"/>
    </reaction>
</comment>
<sequence length="335" mass="35805">MRGPLMLGVEGLELLGEERERLRHPAVGGVLLFSRNFDNPAQVTDLTRSIRALRSPPLVIAVDQEGGRVQRFREGLTPLPAIGRLGRAAADAPALARETARAAGWVMAAELRALGVDFSFAPVLDLDRGVSQVIGDRAFGADPATVAALGLAWQRGVRAAGSVCVGKHFPGHGGTAPDSHEQTVDDPRPLPDLVHADLLPFRRLIDNGLAAVMMAHVRFPAFDAEPAGFSAAWIDYLRRSLGFQGAIFTDDLEMAAAAAVGDRLERARRAMAAGCDMVMFGNAGRAIDPILERLPRPDPLTALRLARLQGRDGPDLAGFHASAEYRQARSLLAAL</sequence>
<dbReference type="InterPro" id="IPR017853">
    <property type="entry name" value="GH"/>
</dbReference>
<feature type="active site" description="Nucleophile" evidence="10">
    <location>
        <position position="250"/>
    </location>
</feature>
<dbReference type="InterPro" id="IPR001764">
    <property type="entry name" value="Glyco_hydro_3_N"/>
</dbReference>
<feature type="binding site" evidence="10">
    <location>
        <position position="63"/>
    </location>
    <ligand>
        <name>substrate</name>
    </ligand>
</feature>
<dbReference type="GO" id="GO:0051301">
    <property type="term" value="P:cell division"/>
    <property type="evidence" value="ECO:0007669"/>
    <property type="project" value="UniProtKB-KW"/>
</dbReference>
<evidence type="ECO:0000256" key="6">
    <source>
        <dbReference type="ARBA" id="ARBA00022984"/>
    </source>
</evidence>
<comment type="pathway">
    <text evidence="10">Cell wall biogenesis; peptidoglycan recycling.</text>
</comment>
<evidence type="ECO:0000256" key="2">
    <source>
        <dbReference type="ARBA" id="ARBA00022490"/>
    </source>
</evidence>
<dbReference type="PANTHER" id="PTHR30480:SF13">
    <property type="entry name" value="BETA-HEXOSAMINIDASE"/>
    <property type="match status" value="1"/>
</dbReference>
<feature type="binding site" evidence="10">
    <location>
        <position position="71"/>
    </location>
    <ligand>
        <name>substrate</name>
    </ligand>
</feature>
<feature type="site" description="Important for catalytic activity" evidence="10">
    <location>
        <position position="178"/>
    </location>
</feature>
<dbReference type="AlphaFoldDB" id="A0A557RJ06"/>
<name>A0A557RJ06_9GAMM</name>
<dbReference type="EMBL" id="VMKP01000002">
    <property type="protein sequence ID" value="TVO65147.1"/>
    <property type="molecule type" value="Genomic_DNA"/>
</dbReference>
<keyword evidence="9 10" id="KW-0961">Cell wall biogenesis/degradation</keyword>
<dbReference type="InterPro" id="IPR036962">
    <property type="entry name" value="Glyco_hydro_3_N_sf"/>
</dbReference>
<evidence type="ECO:0000313" key="12">
    <source>
        <dbReference type="EMBL" id="TVO65147.1"/>
    </source>
</evidence>
<evidence type="ECO:0000256" key="8">
    <source>
        <dbReference type="ARBA" id="ARBA00023306"/>
    </source>
</evidence>
<proteinExistence type="inferred from homology"/>
<comment type="caution">
    <text evidence="12">The sequence shown here is derived from an EMBL/GenBank/DDBJ whole genome shotgun (WGS) entry which is preliminary data.</text>
</comment>
<keyword evidence="2 10" id="KW-0963">Cytoplasm</keyword>
<dbReference type="NCBIfam" id="NF003740">
    <property type="entry name" value="PRK05337.1"/>
    <property type="match status" value="1"/>
</dbReference>
<feature type="domain" description="Glycoside hydrolase family 3 N-terminal" evidence="11">
    <location>
        <begin position="17"/>
        <end position="283"/>
    </location>
</feature>
<organism evidence="12 13">
    <name type="scientific">Spiribacter aquaticus</name>
    <dbReference type="NCBI Taxonomy" id="1935996"/>
    <lineage>
        <taxon>Bacteria</taxon>
        <taxon>Pseudomonadati</taxon>
        <taxon>Pseudomonadota</taxon>
        <taxon>Gammaproteobacteria</taxon>
        <taxon>Chromatiales</taxon>
        <taxon>Ectothiorhodospiraceae</taxon>
        <taxon>Spiribacter</taxon>
    </lineage>
</organism>
<evidence type="ECO:0000313" key="13">
    <source>
        <dbReference type="Proteomes" id="UP000316688"/>
    </source>
</evidence>
<dbReference type="GO" id="GO:0005975">
    <property type="term" value="P:carbohydrate metabolic process"/>
    <property type="evidence" value="ECO:0007669"/>
    <property type="project" value="InterPro"/>
</dbReference>
<keyword evidence="7 10" id="KW-0326">Glycosidase</keyword>
<dbReference type="GO" id="GO:0009252">
    <property type="term" value="P:peptidoglycan biosynthetic process"/>
    <property type="evidence" value="ECO:0007669"/>
    <property type="project" value="UniProtKB-KW"/>
</dbReference>
<feature type="active site" description="Proton donor/acceptor" evidence="10">
    <location>
        <position position="180"/>
    </location>
</feature>